<reference evidence="1 2" key="1">
    <citation type="submission" date="2018-02" db="EMBL/GenBank/DDBJ databases">
        <title>8 Nocardia nova and 1 Nocardia cyriacigeorgica strain used for evolution to TMP-SMX.</title>
        <authorList>
            <person name="Mehta H."/>
            <person name="Weng J."/>
            <person name="Shamoo Y."/>
        </authorList>
    </citation>
    <scope>NUCLEOTIDE SEQUENCE [LARGE SCALE GENOMIC DNA]</scope>
    <source>
        <strain evidence="1 2">BAA2227</strain>
    </source>
</reference>
<dbReference type="EMBL" id="PSZD01000012">
    <property type="protein sequence ID" value="PPJ26375.1"/>
    <property type="molecule type" value="Genomic_DNA"/>
</dbReference>
<evidence type="ECO:0000313" key="2">
    <source>
        <dbReference type="Proteomes" id="UP000238356"/>
    </source>
</evidence>
<gene>
    <name evidence="1" type="ORF">C5F51_19545</name>
</gene>
<organism evidence="1 2">
    <name type="scientific">Nocardia nova</name>
    <dbReference type="NCBI Taxonomy" id="37330"/>
    <lineage>
        <taxon>Bacteria</taxon>
        <taxon>Bacillati</taxon>
        <taxon>Actinomycetota</taxon>
        <taxon>Actinomycetes</taxon>
        <taxon>Mycobacteriales</taxon>
        <taxon>Nocardiaceae</taxon>
        <taxon>Nocardia</taxon>
    </lineage>
</organism>
<name>A0A2S6A3K9_9NOCA</name>
<keyword evidence="2" id="KW-1185">Reference proteome</keyword>
<comment type="caution">
    <text evidence="1">The sequence shown here is derived from an EMBL/GenBank/DDBJ whole genome shotgun (WGS) entry which is preliminary data.</text>
</comment>
<proteinExistence type="predicted"/>
<dbReference type="RefSeq" id="WP_030518522.1">
    <property type="nucleotide sequence ID" value="NZ_JADLQW010000039.1"/>
</dbReference>
<accession>A0A2S6A3K9</accession>
<dbReference type="GeneID" id="66722327"/>
<evidence type="ECO:0000313" key="1">
    <source>
        <dbReference type="EMBL" id="PPJ26375.1"/>
    </source>
</evidence>
<sequence>MNSTHQTCEYCSHRNSGADSRCGHCGAPLKAVGDVLGELGRTAAGIAPVIIGAEKLASGLEKAASGGEQAATDAKKEEAKVFPAWQWKAALGGAVALVLLAVLVLRSCSTGAPAIGDLTPVDTLPELMRAVSTCQPASGGQGDSCVVSADDPLLSGGITGGRALTFTVRTDPPDRIGDTIGRWRTSGAAIVSDGTAFVAIGPAVTVWYADRHSGLHLETGSFANRAGAQTFLFRSGLVR</sequence>
<protein>
    <submittedName>
        <fullName evidence="1">Uncharacterized protein</fullName>
    </submittedName>
</protein>
<dbReference type="Proteomes" id="UP000238356">
    <property type="component" value="Unassembled WGS sequence"/>
</dbReference>
<dbReference type="AlphaFoldDB" id="A0A2S6A3K9"/>